<gene>
    <name evidence="1" type="ORF">GCM10010383_55320</name>
</gene>
<reference evidence="2" key="1">
    <citation type="journal article" date="2019" name="Int. J. Syst. Evol. Microbiol.">
        <title>The Global Catalogue of Microorganisms (GCM) 10K type strain sequencing project: providing services to taxonomists for standard genome sequencing and annotation.</title>
        <authorList>
            <consortium name="The Broad Institute Genomics Platform"/>
            <consortium name="The Broad Institute Genome Sequencing Center for Infectious Disease"/>
            <person name="Wu L."/>
            <person name="Ma J."/>
        </authorList>
    </citation>
    <scope>NUCLEOTIDE SEQUENCE [LARGE SCALE GENOMIC DNA]</scope>
    <source>
        <strain evidence="2">JCM 4866</strain>
    </source>
</reference>
<protein>
    <submittedName>
        <fullName evidence="1">Uncharacterized protein</fullName>
    </submittedName>
</protein>
<proteinExistence type="predicted"/>
<comment type="caution">
    <text evidence="1">The sequence shown here is derived from an EMBL/GenBank/DDBJ whole genome shotgun (WGS) entry which is preliminary data.</text>
</comment>
<sequence length="62" mass="7014">MPGGHNWIACTKRWMPGNETIGDVHTRAEAGPAWAPHERRGPPGQQVEFVWVSRPSRQGRRL</sequence>
<name>A0ABQ2XHQ1_9ACTN</name>
<organism evidence="1 2">
    <name type="scientific">Streptomyces lomondensis</name>
    <dbReference type="NCBI Taxonomy" id="68229"/>
    <lineage>
        <taxon>Bacteria</taxon>
        <taxon>Bacillati</taxon>
        <taxon>Actinomycetota</taxon>
        <taxon>Actinomycetes</taxon>
        <taxon>Kitasatosporales</taxon>
        <taxon>Streptomycetaceae</taxon>
        <taxon>Streptomyces</taxon>
    </lineage>
</organism>
<evidence type="ECO:0000313" key="2">
    <source>
        <dbReference type="Proteomes" id="UP000617743"/>
    </source>
</evidence>
<dbReference type="EMBL" id="BMWC01000009">
    <property type="protein sequence ID" value="GGX18273.1"/>
    <property type="molecule type" value="Genomic_DNA"/>
</dbReference>
<evidence type="ECO:0000313" key="1">
    <source>
        <dbReference type="EMBL" id="GGX18273.1"/>
    </source>
</evidence>
<keyword evidence="2" id="KW-1185">Reference proteome</keyword>
<accession>A0ABQ2XHQ1</accession>
<dbReference type="Proteomes" id="UP000617743">
    <property type="component" value="Unassembled WGS sequence"/>
</dbReference>